<reference evidence="2 3" key="1">
    <citation type="submission" date="2021-05" db="EMBL/GenBank/DDBJ databases">
        <title>Novel Bacillus species.</title>
        <authorList>
            <person name="Liu G."/>
        </authorList>
    </citation>
    <scope>NUCLEOTIDE SEQUENCE [LARGE SCALE GENOMIC DNA]</scope>
    <source>
        <strain evidence="2 3">FJAT-49732</strain>
    </source>
</reference>
<keyword evidence="1" id="KW-0732">Signal</keyword>
<evidence type="ECO:0000256" key="1">
    <source>
        <dbReference type="SAM" id="SignalP"/>
    </source>
</evidence>
<dbReference type="PROSITE" id="PS51257">
    <property type="entry name" value="PROKAR_LIPOPROTEIN"/>
    <property type="match status" value="1"/>
</dbReference>
<dbReference type="Pfam" id="PF14275">
    <property type="entry name" value="DUF4362"/>
    <property type="match status" value="1"/>
</dbReference>
<comment type="caution">
    <text evidence="2">The sequence shown here is derived from an EMBL/GenBank/DDBJ whole genome shotgun (WGS) entry which is preliminary data.</text>
</comment>
<dbReference type="InterPro" id="IPR025372">
    <property type="entry name" value="DUF4362"/>
</dbReference>
<protein>
    <submittedName>
        <fullName evidence="2">DUF4362 domain-containing protein</fullName>
    </submittedName>
</protein>
<sequence length="369" mass="41360">MKKVVFINLLIILIFTLAACNTSEGEINSAGAVSGSKEGTKLFVKGVGNVDVLDSHGGIEGLERMRSFYDNMQNAVPSGLRIVHYTIEGAPIVTDLKYNGESLEVKYDSTRDAFGSGEITTNRCGNMVEEVNPTNTSYIAIDCKNGPYGMEEILGIRYNMSQQDLFEFELKYGGNKESEINTKTNTVKKESNVNGFDLPASVKQEVYKRLVFANYLDEKDLETTCESKEEKSYYLKVYINGGERELSWSACDQSLDGTKLTKIAEYIIEQSETKHSENQEMTVQGYVLQVKDNTLLIGEDLNRLDYEWLKDEIDQIDLDAYIFDFIILEGANLEEFKVGDKIKASIEGNITGAKPGRGEVKDIKKLEVY</sequence>
<dbReference type="InterPro" id="IPR021598">
    <property type="entry name" value="DUF3221"/>
</dbReference>
<keyword evidence="3" id="KW-1185">Reference proteome</keyword>
<dbReference type="Proteomes" id="UP000682713">
    <property type="component" value="Unassembled WGS sequence"/>
</dbReference>
<dbReference type="Pfam" id="PF11518">
    <property type="entry name" value="DUF3221"/>
    <property type="match status" value="1"/>
</dbReference>
<proteinExistence type="predicted"/>
<evidence type="ECO:0000313" key="2">
    <source>
        <dbReference type="EMBL" id="MBS4202255.1"/>
    </source>
</evidence>
<feature type="chain" id="PRO_5038593083" evidence="1">
    <location>
        <begin position="19"/>
        <end position="369"/>
    </location>
</feature>
<organism evidence="2 3">
    <name type="scientific">Lederbergia citrisecunda</name>
    <dbReference type="NCBI Taxonomy" id="2833583"/>
    <lineage>
        <taxon>Bacteria</taxon>
        <taxon>Bacillati</taxon>
        <taxon>Bacillota</taxon>
        <taxon>Bacilli</taxon>
        <taxon>Bacillales</taxon>
        <taxon>Bacillaceae</taxon>
        <taxon>Lederbergia</taxon>
    </lineage>
</organism>
<dbReference type="AlphaFoldDB" id="A0A942TR79"/>
<dbReference type="EMBL" id="JAGYPJ010000001">
    <property type="protein sequence ID" value="MBS4202255.1"/>
    <property type="molecule type" value="Genomic_DNA"/>
</dbReference>
<name>A0A942TR79_9BACI</name>
<evidence type="ECO:0000313" key="3">
    <source>
        <dbReference type="Proteomes" id="UP000682713"/>
    </source>
</evidence>
<feature type="signal peptide" evidence="1">
    <location>
        <begin position="1"/>
        <end position="18"/>
    </location>
</feature>
<accession>A0A942TR79</accession>
<gene>
    <name evidence="2" type="ORF">KHA93_21830</name>
</gene>